<evidence type="ECO:0000313" key="3">
    <source>
        <dbReference type="EMBL" id="EGU72227.1"/>
    </source>
</evidence>
<name>F9GF29_FUSOF</name>
<reference evidence="3" key="1">
    <citation type="journal article" date="2012" name="Mol. Plant Microbe Interact.">
        <title>A highly conserved effector in Fusarium oxysporum is required for full virulence on Arabidopsis.</title>
        <authorList>
            <person name="Thatcher L.F."/>
            <person name="Gardiner D.M."/>
            <person name="Kazan K."/>
            <person name="Manners J."/>
        </authorList>
    </citation>
    <scope>NUCLEOTIDE SEQUENCE [LARGE SCALE GENOMIC DNA]</scope>
    <source>
        <strain evidence="3">Fo5176</strain>
    </source>
</reference>
<evidence type="ECO:0000256" key="1">
    <source>
        <dbReference type="SAM" id="MobiDB-lite"/>
    </source>
</evidence>
<sequence>MAQAIGLAVLFLSPHLVVLSESCLDTGSPSPIAGNPGQRDFYLAGSPQRQRQPGATCHGPSQSRNLEPVRCGLMTVKATSKPDLFAI</sequence>
<protein>
    <recommendedName>
        <fullName evidence="4">Secreted protein</fullName>
    </recommendedName>
</protein>
<dbReference type="AlphaFoldDB" id="F9GF29"/>
<dbReference type="EMBL" id="AFQF01006727">
    <property type="protein sequence ID" value="EGU72227.1"/>
    <property type="molecule type" value="Genomic_DNA"/>
</dbReference>
<feature type="chain" id="PRO_5003383765" description="Secreted protein" evidence="2">
    <location>
        <begin position="21"/>
        <end position="87"/>
    </location>
</feature>
<feature type="signal peptide" evidence="2">
    <location>
        <begin position="1"/>
        <end position="20"/>
    </location>
</feature>
<feature type="compositionally biased region" description="Polar residues" evidence="1">
    <location>
        <begin position="47"/>
        <end position="64"/>
    </location>
</feature>
<proteinExistence type="predicted"/>
<accession>F9GF29</accession>
<feature type="region of interest" description="Disordered" evidence="1">
    <location>
        <begin position="28"/>
        <end position="64"/>
    </location>
</feature>
<keyword evidence="2" id="KW-0732">Signal</keyword>
<evidence type="ECO:0000256" key="2">
    <source>
        <dbReference type="SAM" id="SignalP"/>
    </source>
</evidence>
<evidence type="ECO:0008006" key="4">
    <source>
        <dbReference type="Google" id="ProtNLM"/>
    </source>
</evidence>
<organism evidence="3">
    <name type="scientific">Fusarium oxysporum (strain Fo5176)</name>
    <name type="common">Fusarium vascular wilt</name>
    <dbReference type="NCBI Taxonomy" id="660025"/>
    <lineage>
        <taxon>Eukaryota</taxon>
        <taxon>Fungi</taxon>
        <taxon>Dikarya</taxon>
        <taxon>Ascomycota</taxon>
        <taxon>Pezizomycotina</taxon>
        <taxon>Sordariomycetes</taxon>
        <taxon>Hypocreomycetidae</taxon>
        <taxon>Hypocreales</taxon>
        <taxon>Nectriaceae</taxon>
        <taxon>Fusarium</taxon>
        <taxon>Fusarium oxysporum species complex</taxon>
    </lineage>
</organism>
<comment type="caution">
    <text evidence="3">The sequence shown here is derived from an EMBL/GenBank/DDBJ whole genome shotgun (WGS) entry which is preliminary data.</text>
</comment>
<gene>
    <name evidence="3" type="ORF">FOXB_17263</name>
</gene>